<proteinExistence type="predicted"/>
<evidence type="ECO:0000313" key="2">
    <source>
        <dbReference type="Proteomes" id="UP001162834"/>
    </source>
</evidence>
<organism evidence="1 2">
    <name type="scientific">Capillimicrobium parvum</name>
    <dbReference type="NCBI Taxonomy" id="2884022"/>
    <lineage>
        <taxon>Bacteria</taxon>
        <taxon>Bacillati</taxon>
        <taxon>Actinomycetota</taxon>
        <taxon>Thermoleophilia</taxon>
        <taxon>Solirubrobacterales</taxon>
        <taxon>Capillimicrobiaceae</taxon>
        <taxon>Capillimicrobium</taxon>
    </lineage>
</organism>
<dbReference type="AlphaFoldDB" id="A0A9E6XTT8"/>
<reference evidence="1" key="1">
    <citation type="journal article" date="2022" name="Int. J. Syst. Evol. Microbiol.">
        <title>Pseudomonas aegrilactucae sp. nov. and Pseudomonas morbosilactucae sp. nov., pathogens causing bacterial rot of lettuce in Japan.</title>
        <authorList>
            <person name="Sawada H."/>
            <person name="Fujikawa T."/>
            <person name="Satou M."/>
        </authorList>
    </citation>
    <scope>NUCLEOTIDE SEQUENCE</scope>
    <source>
        <strain evidence="1">0166_1</strain>
    </source>
</reference>
<gene>
    <name evidence="1" type="ORF">DSM104329_00320</name>
</gene>
<protein>
    <submittedName>
        <fullName evidence="1">Uncharacterized protein</fullName>
    </submittedName>
</protein>
<sequence length="57" mass="5970">MDLEEQEGTETVGERCEECGARLTAQELAVALESGGPALCTVHATEAEALPDEPPDV</sequence>
<dbReference type="RefSeq" id="WP_259313641.1">
    <property type="nucleotide sequence ID" value="NZ_CP087164.1"/>
</dbReference>
<dbReference type="Proteomes" id="UP001162834">
    <property type="component" value="Chromosome"/>
</dbReference>
<dbReference type="KEGG" id="sbae:DSM104329_00320"/>
<accession>A0A9E6XTT8</accession>
<dbReference type="EMBL" id="CP087164">
    <property type="protein sequence ID" value="UGS33953.1"/>
    <property type="molecule type" value="Genomic_DNA"/>
</dbReference>
<evidence type="ECO:0000313" key="1">
    <source>
        <dbReference type="EMBL" id="UGS33953.1"/>
    </source>
</evidence>
<keyword evidence="2" id="KW-1185">Reference proteome</keyword>
<name>A0A9E6XTT8_9ACTN</name>